<sequence length="776" mass="84020">MSTDIWAWVHDTHETLAESGQHRLATALAEIAGHAVEGRNEQLDAMYPEALASARALGLPWVEVFLRHWRLQNLLNKRHQGEAAMGEAVSLLEFAHREETASCPQSVCAVQDFTICHANIDGPGYVPERLAVLEETLARVEPARACFDCLSREYADTLEDDGRAEAALAHLDRAQSRIQAAGEQVSLAFGHSRASALYRLGRYQDALAAYDTAELAYVTARHKLDDDDRRKLAVGRAVMLAALGRPELALGQLPAAGEAEEFPDIRHRWATAVEALVAAGAYENDTELGVRLAHWVGYLDAAGSHRPCLDLLVIAGRLAVRRGARTVALTLAAAGERKLTQLRRTDGVAERVAELRAEAEALPVPALPVPVAELPEWLAGQQIPAEAAADLFAAARAEAPSTAVVVNLAGVLGSLGHTRAAADLLWEQLEEDGRHEHLIGMLSQMLIEAGDGEGVKRLADRLMPTNPADAHWARARWAAAEGRWAEVGEHCAALVAEEPDRINPRRLGAAAATRLGDHATAQQLYEELLEHALPVEGTPPDQQYRTVQEPDLWHLITAATANRDWAAVRAVGARIGIDFETDSGPVDEEWQLITVRATRTNGATADLPAVRTGPATARILPVLGEDVPLNHRDTVVFGPALLNEPPAEGEADGWRPAFELLTLLDPAGYTTYWLDGAWPGTEEWVALREALGETEYGLWAYSGGEYAINDPAEETESLPGVYAALGVPPTASAAEADALLLRLTKHWEHPLSWLDLAEAAGADADRHRGIVERYGL</sequence>
<protein>
    <recommendedName>
        <fullName evidence="3">Tetratricopeptide repeat protein</fullName>
    </recommendedName>
</protein>
<dbReference type="SUPFAM" id="SSF48452">
    <property type="entry name" value="TPR-like"/>
    <property type="match status" value="2"/>
</dbReference>
<accession>A0A561ER76</accession>
<evidence type="ECO:0008006" key="3">
    <source>
        <dbReference type="Google" id="ProtNLM"/>
    </source>
</evidence>
<evidence type="ECO:0000313" key="2">
    <source>
        <dbReference type="Proteomes" id="UP000318416"/>
    </source>
</evidence>
<dbReference type="OrthoDB" id="8764346at2"/>
<comment type="caution">
    <text evidence="1">The sequence shown here is derived from an EMBL/GenBank/DDBJ whole genome shotgun (WGS) entry which is preliminary data.</text>
</comment>
<evidence type="ECO:0000313" key="1">
    <source>
        <dbReference type="EMBL" id="TWE18112.1"/>
    </source>
</evidence>
<dbReference type="AlphaFoldDB" id="A0A561ER76"/>
<reference evidence="1 2" key="1">
    <citation type="submission" date="2019-06" db="EMBL/GenBank/DDBJ databases">
        <title>Sequencing the genomes of 1000 actinobacteria strains.</title>
        <authorList>
            <person name="Klenk H.-P."/>
        </authorList>
    </citation>
    <scope>NUCLEOTIDE SEQUENCE [LARGE SCALE GENOMIC DNA]</scope>
    <source>
        <strain evidence="1 2">DSM 41649</strain>
    </source>
</reference>
<dbReference type="InterPro" id="IPR011990">
    <property type="entry name" value="TPR-like_helical_dom_sf"/>
</dbReference>
<dbReference type="Proteomes" id="UP000318416">
    <property type="component" value="Unassembled WGS sequence"/>
</dbReference>
<dbReference type="Gene3D" id="1.25.40.10">
    <property type="entry name" value="Tetratricopeptide repeat domain"/>
    <property type="match status" value="2"/>
</dbReference>
<dbReference type="EMBL" id="VIVR01000001">
    <property type="protein sequence ID" value="TWE18112.1"/>
    <property type="molecule type" value="Genomic_DNA"/>
</dbReference>
<organism evidence="1 2">
    <name type="scientific">Kitasatospora atroaurantiaca</name>
    <dbReference type="NCBI Taxonomy" id="285545"/>
    <lineage>
        <taxon>Bacteria</taxon>
        <taxon>Bacillati</taxon>
        <taxon>Actinomycetota</taxon>
        <taxon>Actinomycetes</taxon>
        <taxon>Kitasatosporales</taxon>
        <taxon>Streptomycetaceae</taxon>
        <taxon>Kitasatospora</taxon>
    </lineage>
</organism>
<gene>
    <name evidence="1" type="ORF">FB465_3161</name>
</gene>
<name>A0A561ER76_9ACTN</name>
<keyword evidence="2" id="KW-1185">Reference proteome</keyword>
<proteinExistence type="predicted"/>
<dbReference type="RefSeq" id="WP_145791218.1">
    <property type="nucleotide sequence ID" value="NZ_BAAABR010000029.1"/>
</dbReference>